<accession>A0A2D4KFB9</accession>
<feature type="domain" description="Reverse transcriptase" evidence="3">
    <location>
        <begin position="17"/>
        <end position="196"/>
    </location>
</feature>
<dbReference type="InterPro" id="IPR043128">
    <property type="entry name" value="Rev_trsase/Diguanyl_cyclase"/>
</dbReference>
<evidence type="ECO:0000259" key="3">
    <source>
        <dbReference type="PROSITE" id="PS50878"/>
    </source>
</evidence>
<protein>
    <recommendedName>
        <fullName evidence="2">ribonuclease H</fullName>
        <ecNumber evidence="2">3.1.26.4</ecNumber>
    </recommendedName>
</protein>
<dbReference type="FunFam" id="3.30.70.270:FF:000020">
    <property type="entry name" value="Transposon Tf2-6 polyprotein-like Protein"/>
    <property type="match status" value="1"/>
</dbReference>
<evidence type="ECO:0000256" key="1">
    <source>
        <dbReference type="ARBA" id="ARBA00010879"/>
    </source>
</evidence>
<dbReference type="EMBL" id="IACL01061029">
    <property type="protein sequence ID" value="LAB07368.1"/>
    <property type="molecule type" value="Transcribed_RNA"/>
</dbReference>
<dbReference type="PANTHER" id="PTHR24559:SF440">
    <property type="entry name" value="RIBONUCLEASE H"/>
    <property type="match status" value="1"/>
</dbReference>
<organism evidence="4">
    <name type="scientific">Micrurus paraensis</name>
    <dbReference type="NCBI Taxonomy" id="1970185"/>
    <lineage>
        <taxon>Eukaryota</taxon>
        <taxon>Metazoa</taxon>
        <taxon>Chordata</taxon>
        <taxon>Craniata</taxon>
        <taxon>Vertebrata</taxon>
        <taxon>Euteleostomi</taxon>
        <taxon>Lepidosauria</taxon>
        <taxon>Squamata</taxon>
        <taxon>Bifurcata</taxon>
        <taxon>Unidentata</taxon>
        <taxon>Episquamata</taxon>
        <taxon>Toxicofera</taxon>
        <taxon>Serpentes</taxon>
        <taxon>Colubroidea</taxon>
        <taxon>Elapidae</taxon>
        <taxon>Elapinae</taxon>
        <taxon>Micrurus</taxon>
    </lineage>
</organism>
<dbReference type="GO" id="GO:0004523">
    <property type="term" value="F:RNA-DNA hybrid ribonuclease activity"/>
    <property type="evidence" value="ECO:0007669"/>
    <property type="project" value="UniProtKB-EC"/>
</dbReference>
<dbReference type="AlphaFoldDB" id="A0A2D4KFB9"/>
<dbReference type="InterPro" id="IPR043502">
    <property type="entry name" value="DNA/RNA_pol_sf"/>
</dbReference>
<dbReference type="PANTHER" id="PTHR24559">
    <property type="entry name" value="TRANSPOSON TY3-I GAG-POL POLYPROTEIN"/>
    <property type="match status" value="1"/>
</dbReference>
<reference evidence="4" key="2">
    <citation type="submission" date="2017-11" db="EMBL/GenBank/DDBJ databases">
        <title>Coralsnake Venomics: Analyses of Venom Gland Transcriptomes and Proteomes of Six Brazilian Taxa.</title>
        <authorList>
            <person name="Aird S.D."/>
            <person name="Jorge da Silva N."/>
            <person name="Qiu L."/>
            <person name="Villar-Briones A."/>
            <person name="Aparecida-Saddi V."/>
            <person name="Campos-Telles M.P."/>
            <person name="Grau M."/>
            <person name="Mikheyev A.S."/>
        </authorList>
    </citation>
    <scope>NUCLEOTIDE SEQUENCE</scope>
    <source>
        <tissue evidence="4">Venom_gland</tissue>
    </source>
</reference>
<dbReference type="SUPFAM" id="SSF56672">
    <property type="entry name" value="DNA/RNA polymerases"/>
    <property type="match status" value="1"/>
</dbReference>
<evidence type="ECO:0000256" key="2">
    <source>
        <dbReference type="ARBA" id="ARBA00012180"/>
    </source>
</evidence>
<dbReference type="InterPro" id="IPR053134">
    <property type="entry name" value="RNA-dir_DNA_polymerase"/>
</dbReference>
<sequence>MSEPELAALREFIEKNLARGFIRPSSSPLSAPVLFVKKKTGDLRLCCDYRKLNAITVRNRYPLPLIPDLMERLRSATIFTKLDLRGAYNLVRIRQGDEWKTAFGTRYGHFEYTVMPFGLTNAPAVFQHFMNDIFRDLLDRFVVVYLDDILVYSTSKSSHLHHLRQVLHRLRDHHLYAKLEKYEFYQTTIDFLGHRISPAGIAMDWDKVKALVSWQAPRRVKDVQRLLGFANYYRSFIPRFATLTAPLTRLLQKKVRFQWSAPEQQAFQSLKDAFMNEKEDSELTH</sequence>
<reference evidence="4" key="1">
    <citation type="submission" date="2017-07" db="EMBL/GenBank/DDBJ databases">
        <authorList>
            <person name="Mikheyev A."/>
            <person name="Grau M."/>
        </authorList>
    </citation>
    <scope>NUCLEOTIDE SEQUENCE</scope>
    <source>
        <tissue evidence="4">Venom_gland</tissue>
    </source>
</reference>
<evidence type="ECO:0000313" key="4">
    <source>
        <dbReference type="EMBL" id="LAB07368.1"/>
    </source>
</evidence>
<name>A0A2D4KFB9_9SAUR</name>
<dbReference type="Gene3D" id="3.10.10.10">
    <property type="entry name" value="HIV Type 1 Reverse Transcriptase, subunit A, domain 1"/>
    <property type="match status" value="1"/>
</dbReference>
<dbReference type="CDD" id="cd01647">
    <property type="entry name" value="RT_LTR"/>
    <property type="match status" value="1"/>
</dbReference>
<dbReference type="Gene3D" id="3.30.70.270">
    <property type="match status" value="2"/>
</dbReference>
<dbReference type="EC" id="3.1.26.4" evidence="2"/>
<proteinExistence type="inferred from homology"/>
<dbReference type="PROSITE" id="PS50878">
    <property type="entry name" value="RT_POL"/>
    <property type="match status" value="1"/>
</dbReference>
<dbReference type="InterPro" id="IPR000477">
    <property type="entry name" value="RT_dom"/>
</dbReference>
<dbReference type="Pfam" id="PF00078">
    <property type="entry name" value="RVT_1"/>
    <property type="match status" value="1"/>
</dbReference>
<comment type="similarity">
    <text evidence="1">Belongs to the beta type-B retroviral polymerase family. HERV class-II K(HML-2) pol subfamily.</text>
</comment>